<feature type="signal peptide" evidence="2">
    <location>
        <begin position="1"/>
        <end position="23"/>
    </location>
</feature>
<evidence type="ECO:0000313" key="3">
    <source>
        <dbReference type="EMBL" id="GBE78094.1"/>
    </source>
</evidence>
<name>A0A401G7G1_9APHY</name>
<evidence type="ECO:0000256" key="2">
    <source>
        <dbReference type="SAM" id="SignalP"/>
    </source>
</evidence>
<feature type="compositionally biased region" description="Low complexity" evidence="1">
    <location>
        <begin position="109"/>
        <end position="129"/>
    </location>
</feature>
<feature type="compositionally biased region" description="Low complexity" evidence="1">
    <location>
        <begin position="181"/>
        <end position="203"/>
    </location>
</feature>
<dbReference type="OrthoDB" id="2803091at2759"/>
<dbReference type="EMBL" id="BFAD01000001">
    <property type="protein sequence ID" value="GBE78094.1"/>
    <property type="molecule type" value="Genomic_DNA"/>
</dbReference>
<evidence type="ECO:0000313" key="4">
    <source>
        <dbReference type="Proteomes" id="UP000287166"/>
    </source>
</evidence>
<sequence length="350" mass="33130">MRSPVIAFSIFAAAAVSPTLVSGAPTSSNPTTELESAVQRVARQLPNQLSALGLDSSTPQAAAVQPETPDAHRAAEEKLHNPVPASADAADPASVATGSRRKRASDQFTAGGNSYSGASSGTSGGTITNDAQGNDNAGPPTLINDGTAGAVNNAGNGGESTSGFSYGGFGDGEGPGGNAYSGSTGPSNGGSTQNSGNGITNTNANFAGTGGTNESGDSHGGDATGPPSLDKRSGDNNTGGGNAYSGATSNVSGGNVINQGHHEGTITNQGGNNAGIAGSTESGFSTGGDGNGLGPGGNAYTGASGAAYGGGVTNSDSAITNTAGANTAGTGNGVSGGESETGDAQGGNAK</sequence>
<feature type="compositionally biased region" description="Low complexity" evidence="1">
    <location>
        <begin position="320"/>
        <end position="329"/>
    </location>
</feature>
<feature type="region of interest" description="Disordered" evidence="1">
    <location>
        <begin position="52"/>
        <end position="350"/>
    </location>
</feature>
<dbReference type="AlphaFoldDB" id="A0A401G7G1"/>
<comment type="caution">
    <text evidence="3">The sequence shown here is derived from an EMBL/GenBank/DDBJ whole genome shotgun (WGS) entry which is preliminary data.</text>
</comment>
<accession>A0A401G7G1</accession>
<dbReference type="InParanoid" id="A0A401G7G1"/>
<organism evidence="3 4">
    <name type="scientific">Sparassis crispa</name>
    <dbReference type="NCBI Taxonomy" id="139825"/>
    <lineage>
        <taxon>Eukaryota</taxon>
        <taxon>Fungi</taxon>
        <taxon>Dikarya</taxon>
        <taxon>Basidiomycota</taxon>
        <taxon>Agaricomycotina</taxon>
        <taxon>Agaricomycetes</taxon>
        <taxon>Polyporales</taxon>
        <taxon>Sparassidaceae</taxon>
        <taxon>Sparassis</taxon>
    </lineage>
</organism>
<feature type="compositionally biased region" description="Gly residues" evidence="1">
    <location>
        <begin position="155"/>
        <end position="179"/>
    </location>
</feature>
<keyword evidence="4" id="KW-1185">Reference proteome</keyword>
<keyword evidence="2" id="KW-0732">Signal</keyword>
<feature type="compositionally biased region" description="Polar residues" evidence="1">
    <location>
        <begin position="245"/>
        <end position="258"/>
    </location>
</feature>
<feature type="compositionally biased region" description="Basic and acidic residues" evidence="1">
    <location>
        <begin position="69"/>
        <end position="80"/>
    </location>
</feature>
<evidence type="ECO:0000256" key="1">
    <source>
        <dbReference type="SAM" id="MobiDB-lite"/>
    </source>
</evidence>
<dbReference type="GeneID" id="38775011"/>
<protein>
    <submittedName>
        <fullName evidence="3">Uncharacterized protein</fullName>
    </submittedName>
</protein>
<feature type="compositionally biased region" description="Low complexity" evidence="1">
    <location>
        <begin position="83"/>
        <end position="96"/>
    </location>
</feature>
<gene>
    <name evidence="3" type="ORF">SCP_0109760</name>
</gene>
<reference evidence="3 4" key="1">
    <citation type="journal article" date="2018" name="Sci. Rep.">
        <title>Genome sequence of the cauliflower mushroom Sparassis crispa (Hanabiratake) and its association with beneficial usage.</title>
        <authorList>
            <person name="Kiyama R."/>
            <person name="Furutani Y."/>
            <person name="Kawaguchi K."/>
            <person name="Nakanishi T."/>
        </authorList>
    </citation>
    <scope>NUCLEOTIDE SEQUENCE [LARGE SCALE GENOMIC DNA]</scope>
</reference>
<dbReference type="Proteomes" id="UP000287166">
    <property type="component" value="Unassembled WGS sequence"/>
</dbReference>
<dbReference type="RefSeq" id="XP_027609007.1">
    <property type="nucleotide sequence ID" value="XM_027753206.1"/>
</dbReference>
<feature type="compositionally biased region" description="Gly residues" evidence="1">
    <location>
        <begin position="285"/>
        <end position="299"/>
    </location>
</feature>
<proteinExistence type="predicted"/>
<feature type="chain" id="PRO_5019364292" evidence="2">
    <location>
        <begin position="24"/>
        <end position="350"/>
    </location>
</feature>